<feature type="domain" description="DUF4131" evidence="8">
    <location>
        <begin position="39"/>
        <end position="202"/>
    </location>
</feature>
<dbReference type="InterPro" id="IPR052159">
    <property type="entry name" value="Competence_DNA_uptake"/>
</dbReference>
<dbReference type="NCBIfam" id="TIGR00360">
    <property type="entry name" value="ComEC_N-term"/>
    <property type="match status" value="1"/>
</dbReference>
<dbReference type="GO" id="GO:0005886">
    <property type="term" value="C:plasma membrane"/>
    <property type="evidence" value="ECO:0007669"/>
    <property type="project" value="UniProtKB-SubCell"/>
</dbReference>
<reference evidence="9 10" key="1">
    <citation type="journal article" date="2020" name="Biotechnol. Biofuels">
        <title>New insights from the biogas microbiome by comprehensive genome-resolved metagenomics of nearly 1600 species originating from multiple anaerobic digesters.</title>
        <authorList>
            <person name="Campanaro S."/>
            <person name="Treu L."/>
            <person name="Rodriguez-R L.M."/>
            <person name="Kovalovszki A."/>
            <person name="Ziels R.M."/>
            <person name="Maus I."/>
            <person name="Zhu X."/>
            <person name="Kougias P.G."/>
            <person name="Basile A."/>
            <person name="Luo G."/>
            <person name="Schluter A."/>
            <person name="Konstantinidis K.T."/>
            <person name="Angelidaki I."/>
        </authorList>
    </citation>
    <scope>NUCLEOTIDE SEQUENCE [LARGE SCALE GENOMIC DNA]</scope>
    <source>
        <strain evidence="9">AS06rmzACSIP_65</strain>
    </source>
</reference>
<dbReference type="EMBL" id="JAAZBX010000001">
    <property type="protein sequence ID" value="NLD25039.1"/>
    <property type="molecule type" value="Genomic_DNA"/>
</dbReference>
<evidence type="ECO:0000256" key="1">
    <source>
        <dbReference type="ARBA" id="ARBA00004651"/>
    </source>
</evidence>
<evidence type="ECO:0000313" key="10">
    <source>
        <dbReference type="Proteomes" id="UP000545876"/>
    </source>
</evidence>
<feature type="transmembrane region" description="Helical" evidence="6">
    <location>
        <begin position="31"/>
        <end position="54"/>
    </location>
</feature>
<keyword evidence="3 6" id="KW-0812">Transmembrane</keyword>
<sequence length="530" mass="60532">MDYQIIKYSLLYILGNQLTISYLRNIPYAKIIGFEVLEIFLFCVFCVLFLFFILRWKSLKSKGKGLKGANEQGKFFVLSRNALILVLLIFVRNFFWISSEREVQKSMDSFTNSSTVFEGYIKAESVEKHTRQELPIQLLEDIRVGEYVIKKNSTYILLKVPSFYKFQVGQVCKIFGQLLPPENFDDFDYVRYLANQKIYFIVENPSISCDSISERREGSFLTNFLVDLKVKLIEDVDKVLNEPQSSLLAGILFGQKRLFSNEFDDATRIGGVSHIVAASGYNVTILSLLVSNIFSFFPKKYKLILSLIVIWLFAVLSGLSPSIVRACLMSSISIFALLFGRSNSINILLPFTAFIFVFLSPTALSNVGFLLSISAVFGLVYILPILAQICKQMKIKRKFVENYILPTLSCTLSTLPVSVFVFKTITIWSVLVNALILPVLESTMLFGFLGILIQSVLPHLSLLFYSIVNTQLKYFEKIVLFIQKIPFGQYLLSDSASMIIGISLLLFEVLLIFYFFPIKNEQYNYYLKSN</sequence>
<keyword evidence="2" id="KW-1003">Cell membrane</keyword>
<evidence type="ECO:0000259" key="7">
    <source>
        <dbReference type="Pfam" id="PF03772"/>
    </source>
</evidence>
<keyword evidence="4 6" id="KW-1133">Transmembrane helix</keyword>
<feature type="transmembrane region" description="Helical" evidence="6">
    <location>
        <begin position="428"/>
        <end position="453"/>
    </location>
</feature>
<comment type="subcellular location">
    <subcellularLocation>
        <location evidence="1">Cell membrane</location>
        <topology evidence="1">Multi-pass membrane protein</topology>
    </subcellularLocation>
</comment>
<organism evidence="9 10">
    <name type="scientific">Candidatus Dojkabacteria bacterium</name>
    <dbReference type="NCBI Taxonomy" id="2099670"/>
    <lineage>
        <taxon>Bacteria</taxon>
        <taxon>Candidatus Dojkabacteria</taxon>
    </lineage>
</organism>
<evidence type="ECO:0000313" key="9">
    <source>
        <dbReference type="EMBL" id="NLD25039.1"/>
    </source>
</evidence>
<dbReference type="AlphaFoldDB" id="A0A847CZ98"/>
<evidence type="ECO:0000256" key="6">
    <source>
        <dbReference type="SAM" id="Phobius"/>
    </source>
</evidence>
<dbReference type="PANTHER" id="PTHR30619">
    <property type="entry name" value="DNA INTERNALIZATION/COMPETENCE PROTEIN COMEC/REC2"/>
    <property type="match status" value="1"/>
</dbReference>
<evidence type="ECO:0000256" key="3">
    <source>
        <dbReference type="ARBA" id="ARBA00022692"/>
    </source>
</evidence>
<name>A0A847CZ98_9BACT</name>
<dbReference type="Pfam" id="PF13567">
    <property type="entry name" value="DUF4131"/>
    <property type="match status" value="1"/>
</dbReference>
<feature type="transmembrane region" description="Helical" evidence="6">
    <location>
        <begin position="498"/>
        <end position="516"/>
    </location>
</feature>
<evidence type="ECO:0000256" key="4">
    <source>
        <dbReference type="ARBA" id="ARBA00022989"/>
    </source>
</evidence>
<dbReference type="Proteomes" id="UP000545876">
    <property type="component" value="Unassembled WGS sequence"/>
</dbReference>
<proteinExistence type="predicted"/>
<feature type="transmembrane region" description="Helical" evidence="6">
    <location>
        <begin position="275"/>
        <end position="294"/>
    </location>
</feature>
<dbReference type="InterPro" id="IPR025405">
    <property type="entry name" value="DUF4131"/>
</dbReference>
<feature type="transmembrane region" description="Helical" evidence="6">
    <location>
        <begin position="370"/>
        <end position="390"/>
    </location>
</feature>
<feature type="transmembrane region" description="Helical" evidence="6">
    <location>
        <begin position="347"/>
        <end position="364"/>
    </location>
</feature>
<evidence type="ECO:0000256" key="5">
    <source>
        <dbReference type="ARBA" id="ARBA00023136"/>
    </source>
</evidence>
<gene>
    <name evidence="9" type="ORF">GX656_00110</name>
</gene>
<keyword evidence="5 6" id="KW-0472">Membrane</keyword>
<dbReference type="Pfam" id="PF03772">
    <property type="entry name" value="Competence"/>
    <property type="match status" value="1"/>
</dbReference>
<dbReference type="InterPro" id="IPR004477">
    <property type="entry name" value="ComEC_N"/>
</dbReference>
<accession>A0A847CZ98</accession>
<feature type="transmembrane region" description="Helical" evidence="6">
    <location>
        <begin position="75"/>
        <end position="97"/>
    </location>
</feature>
<dbReference type="PANTHER" id="PTHR30619:SF1">
    <property type="entry name" value="RECOMBINATION PROTEIN 2"/>
    <property type="match status" value="1"/>
</dbReference>
<evidence type="ECO:0000259" key="8">
    <source>
        <dbReference type="Pfam" id="PF13567"/>
    </source>
</evidence>
<comment type="caution">
    <text evidence="9">The sequence shown here is derived from an EMBL/GenBank/DDBJ whole genome shotgun (WGS) entry which is preliminary data.</text>
</comment>
<feature type="domain" description="ComEC/Rec2-related protein" evidence="7">
    <location>
        <begin position="251"/>
        <end position="513"/>
    </location>
</feature>
<protein>
    <submittedName>
        <fullName evidence="9">ComEC family competence protein</fullName>
    </submittedName>
</protein>
<evidence type="ECO:0000256" key="2">
    <source>
        <dbReference type="ARBA" id="ARBA00022475"/>
    </source>
</evidence>